<dbReference type="Pfam" id="PF01535">
    <property type="entry name" value="PPR"/>
    <property type="match status" value="1"/>
</dbReference>
<accession>A0AAV9DBS5</accession>
<dbReference type="PROSITE" id="PS51375">
    <property type="entry name" value="PPR"/>
    <property type="match status" value="8"/>
</dbReference>
<gene>
    <name evidence="4" type="ORF">QJS10_CPB14g01067</name>
</gene>
<dbReference type="InterPro" id="IPR011990">
    <property type="entry name" value="TPR-like_helical_dom_sf"/>
</dbReference>
<dbReference type="Pfam" id="PF08238">
    <property type="entry name" value="Sel1"/>
    <property type="match status" value="2"/>
</dbReference>
<keyword evidence="5" id="KW-1185">Reference proteome</keyword>
<name>A0AAV9DBS5_ACOCL</name>
<dbReference type="Proteomes" id="UP001180020">
    <property type="component" value="Unassembled WGS sequence"/>
</dbReference>
<comment type="similarity">
    <text evidence="1">Belongs to the PPR family. P subfamily.</text>
</comment>
<dbReference type="NCBIfam" id="TIGR00756">
    <property type="entry name" value="PPR"/>
    <property type="match status" value="7"/>
</dbReference>
<feature type="repeat" description="PPR" evidence="3">
    <location>
        <begin position="315"/>
        <end position="349"/>
    </location>
</feature>
<dbReference type="EMBL" id="JAUJYO010000014">
    <property type="protein sequence ID" value="KAK1298767.1"/>
    <property type="molecule type" value="Genomic_DNA"/>
</dbReference>
<feature type="repeat" description="PPR" evidence="3">
    <location>
        <begin position="210"/>
        <end position="244"/>
    </location>
</feature>
<feature type="repeat" description="PPR" evidence="3">
    <location>
        <begin position="245"/>
        <end position="279"/>
    </location>
</feature>
<keyword evidence="2" id="KW-0677">Repeat</keyword>
<feature type="repeat" description="PPR" evidence="3">
    <location>
        <begin position="280"/>
        <end position="314"/>
    </location>
</feature>
<dbReference type="InterPro" id="IPR002885">
    <property type="entry name" value="PPR_rpt"/>
</dbReference>
<evidence type="ECO:0000313" key="4">
    <source>
        <dbReference type="EMBL" id="KAK1298767.1"/>
    </source>
</evidence>
<dbReference type="PANTHER" id="PTHR47938">
    <property type="entry name" value="RESPIRATORY COMPLEX I CHAPERONE (CIA84), PUTATIVE (AFU_ORTHOLOGUE AFUA_2G06020)-RELATED"/>
    <property type="match status" value="1"/>
</dbReference>
<reference evidence="4" key="1">
    <citation type="journal article" date="2023" name="Nat. Commun.">
        <title>Diploid and tetraploid genomes of Acorus and the evolution of monocots.</title>
        <authorList>
            <person name="Ma L."/>
            <person name="Liu K.W."/>
            <person name="Li Z."/>
            <person name="Hsiao Y.Y."/>
            <person name="Qi Y."/>
            <person name="Fu T."/>
            <person name="Tang G.D."/>
            <person name="Zhang D."/>
            <person name="Sun W.H."/>
            <person name="Liu D.K."/>
            <person name="Li Y."/>
            <person name="Chen G.Z."/>
            <person name="Liu X.D."/>
            <person name="Liao X.Y."/>
            <person name="Jiang Y.T."/>
            <person name="Yu X."/>
            <person name="Hao Y."/>
            <person name="Huang J."/>
            <person name="Zhao X.W."/>
            <person name="Ke S."/>
            <person name="Chen Y.Y."/>
            <person name="Wu W.L."/>
            <person name="Hsu J.L."/>
            <person name="Lin Y.F."/>
            <person name="Huang M.D."/>
            <person name="Li C.Y."/>
            <person name="Huang L."/>
            <person name="Wang Z.W."/>
            <person name="Zhao X."/>
            <person name="Zhong W.Y."/>
            <person name="Peng D.H."/>
            <person name="Ahmad S."/>
            <person name="Lan S."/>
            <person name="Zhang J.S."/>
            <person name="Tsai W.C."/>
            <person name="Van de Peer Y."/>
            <person name="Liu Z.J."/>
        </authorList>
    </citation>
    <scope>NUCLEOTIDE SEQUENCE</scope>
    <source>
        <strain evidence="4">CP</strain>
    </source>
</reference>
<protein>
    <submittedName>
        <fullName evidence="4">Pentatricopeptide repeat-containing protein</fullName>
    </submittedName>
</protein>
<evidence type="ECO:0000313" key="5">
    <source>
        <dbReference type="Proteomes" id="UP001180020"/>
    </source>
</evidence>
<feature type="repeat" description="PPR" evidence="3">
    <location>
        <begin position="350"/>
        <end position="384"/>
    </location>
</feature>
<evidence type="ECO:0000256" key="3">
    <source>
        <dbReference type="PROSITE-ProRule" id="PRU00708"/>
    </source>
</evidence>
<dbReference type="AlphaFoldDB" id="A0AAV9DBS5"/>
<comment type="caution">
    <text evidence="4">The sequence shown here is derived from an EMBL/GenBank/DDBJ whole genome shotgun (WGS) entry which is preliminary data.</text>
</comment>
<feature type="repeat" description="PPR" evidence="3">
    <location>
        <begin position="420"/>
        <end position="455"/>
    </location>
</feature>
<dbReference type="InterPro" id="IPR006597">
    <property type="entry name" value="Sel1-like"/>
</dbReference>
<dbReference type="SUPFAM" id="SSF81901">
    <property type="entry name" value="HCP-like"/>
    <property type="match status" value="1"/>
</dbReference>
<evidence type="ECO:0000256" key="2">
    <source>
        <dbReference type="ARBA" id="ARBA00022737"/>
    </source>
</evidence>
<dbReference type="SMART" id="SM00671">
    <property type="entry name" value="SEL1"/>
    <property type="match status" value="2"/>
</dbReference>
<dbReference type="GO" id="GO:0003729">
    <property type="term" value="F:mRNA binding"/>
    <property type="evidence" value="ECO:0007669"/>
    <property type="project" value="TreeGrafter"/>
</dbReference>
<sequence>MFFSRTRSLLRTLTNPSRSIPLSPLPLYSSLSPPTTDDVNELCRVLSDHRSPHHDLESALSPFSSRVSSSLVEQVLKRCRNLGVSAHRFFLWAEKSVPNFTHSTHTYQVLVDVLGASREFPLMWVFMFDTKDDLGRRKNIHPNLFRLIFTSYCKAKLPSDAIRAFHRMPDFGLTPNVDDLHHLLFSLCKTGFVKHAQRFFEEQKPNYPIDPKTYTILINGWGDAGNADEAMRLFDEMTKSGCSLDIVAYNALILCMCKCGRIDSASRLLKELRVRGLKPDASAYAPFVRAACEVNDVHAVVRVLERMRRYGLVLNVYTYNCVVKLYCRSDMVDEAYGLLDEMIRAGAKPDTWSYNSIMAVHCGRCEVNMAMKLLKRMAEDSCLPDKHTYNMLLKMLIYVGRFERAEEVWEGMERCGFHPSVTTYSVVVHGLCMKKGKLGEACRYFERMIDEGIPPYVCTCEILRDRLLRARLTDRVKVLMEKMRQSTSCSIRDLACVMEVDDHWHKKCFSQPQRMHKSVSFAAFETSICSTPEVAVASFLISKQSPVIEPVRIHSGVEENREALRKLRGEEDEDFQIKEYQAQWGNAGSMYKMGLLYYFGLRGVWRDHQKALVWFTRSVEKGEPRSMELLGEIYVRGAGVERNYTKAFERFKMCPAT</sequence>
<dbReference type="Pfam" id="PF13041">
    <property type="entry name" value="PPR_2"/>
    <property type="match status" value="3"/>
</dbReference>
<reference evidence="4" key="2">
    <citation type="submission" date="2023-06" db="EMBL/GenBank/DDBJ databases">
        <authorList>
            <person name="Ma L."/>
            <person name="Liu K.-W."/>
            <person name="Li Z."/>
            <person name="Hsiao Y.-Y."/>
            <person name="Qi Y."/>
            <person name="Fu T."/>
            <person name="Tang G."/>
            <person name="Zhang D."/>
            <person name="Sun W.-H."/>
            <person name="Liu D.-K."/>
            <person name="Li Y."/>
            <person name="Chen G.-Z."/>
            <person name="Liu X.-D."/>
            <person name="Liao X.-Y."/>
            <person name="Jiang Y.-T."/>
            <person name="Yu X."/>
            <person name="Hao Y."/>
            <person name="Huang J."/>
            <person name="Zhao X.-W."/>
            <person name="Ke S."/>
            <person name="Chen Y.-Y."/>
            <person name="Wu W.-L."/>
            <person name="Hsu J.-L."/>
            <person name="Lin Y.-F."/>
            <person name="Huang M.-D."/>
            <person name="Li C.-Y."/>
            <person name="Huang L."/>
            <person name="Wang Z.-W."/>
            <person name="Zhao X."/>
            <person name="Zhong W.-Y."/>
            <person name="Peng D.-H."/>
            <person name="Ahmad S."/>
            <person name="Lan S."/>
            <person name="Zhang J.-S."/>
            <person name="Tsai W.-C."/>
            <person name="Van De Peer Y."/>
            <person name="Liu Z.-J."/>
        </authorList>
    </citation>
    <scope>NUCLEOTIDE SEQUENCE</scope>
    <source>
        <strain evidence="4">CP</strain>
        <tissue evidence="4">Leaves</tissue>
    </source>
</reference>
<dbReference type="Gene3D" id="1.25.40.10">
    <property type="entry name" value="Tetratricopeptide repeat domain"/>
    <property type="match status" value="6"/>
</dbReference>
<dbReference type="Pfam" id="PF12854">
    <property type="entry name" value="PPR_1"/>
    <property type="match status" value="1"/>
</dbReference>
<feature type="repeat" description="PPR" evidence="3">
    <location>
        <begin position="141"/>
        <end position="175"/>
    </location>
</feature>
<feature type="repeat" description="PPR" evidence="3">
    <location>
        <begin position="385"/>
        <end position="419"/>
    </location>
</feature>
<evidence type="ECO:0000256" key="1">
    <source>
        <dbReference type="ARBA" id="ARBA00007626"/>
    </source>
</evidence>
<organism evidence="4 5">
    <name type="scientific">Acorus calamus</name>
    <name type="common">Sweet flag</name>
    <dbReference type="NCBI Taxonomy" id="4465"/>
    <lineage>
        <taxon>Eukaryota</taxon>
        <taxon>Viridiplantae</taxon>
        <taxon>Streptophyta</taxon>
        <taxon>Embryophyta</taxon>
        <taxon>Tracheophyta</taxon>
        <taxon>Spermatophyta</taxon>
        <taxon>Magnoliopsida</taxon>
        <taxon>Liliopsida</taxon>
        <taxon>Acoraceae</taxon>
        <taxon>Acorus</taxon>
    </lineage>
</organism>
<dbReference type="PANTHER" id="PTHR47938:SF2">
    <property type="entry name" value="OS06G0184866 PROTEIN"/>
    <property type="match status" value="1"/>
</dbReference>
<proteinExistence type="inferred from homology"/>